<dbReference type="InParanoid" id="S8EKM1"/>
<feature type="region of interest" description="Disordered" evidence="1">
    <location>
        <begin position="44"/>
        <end position="103"/>
    </location>
</feature>
<dbReference type="AlphaFoldDB" id="S8EKM1"/>
<keyword evidence="3" id="KW-1185">Reference proteome</keyword>
<feature type="compositionally biased region" description="Basic and acidic residues" evidence="1">
    <location>
        <begin position="51"/>
        <end position="88"/>
    </location>
</feature>
<feature type="region of interest" description="Disordered" evidence="1">
    <location>
        <begin position="118"/>
        <end position="164"/>
    </location>
</feature>
<evidence type="ECO:0000313" key="2">
    <source>
        <dbReference type="EMBL" id="EPT04708.1"/>
    </source>
</evidence>
<gene>
    <name evidence="2" type="ORF">FOMPIDRAFT_1045969</name>
</gene>
<sequence length="215" mass="23683">MLNTSDFPRPREYRGQELSFIGTFTDLPPLRPPRVRLPHLDLSTIPEDESETQHNDRSFLNKENNTDMEHSTIVDNQDFPRSDAKAEEPSEAEVLETAPHPTRSEEDLLLIEAGYGPSANCVQSTPTTSLTSSTSESAGAEPQSESSTESSPHHTGDPVKEVASKRVPKCSMLAVRGRHRASVALAADLLADEANVVWPEDFAFTKDYGMGYRGE</sequence>
<reference evidence="2 3" key="1">
    <citation type="journal article" date="2012" name="Science">
        <title>The Paleozoic origin of enzymatic lignin decomposition reconstructed from 31 fungal genomes.</title>
        <authorList>
            <person name="Floudas D."/>
            <person name="Binder M."/>
            <person name="Riley R."/>
            <person name="Barry K."/>
            <person name="Blanchette R.A."/>
            <person name="Henrissat B."/>
            <person name="Martinez A.T."/>
            <person name="Otillar R."/>
            <person name="Spatafora J.W."/>
            <person name="Yadav J.S."/>
            <person name="Aerts A."/>
            <person name="Benoit I."/>
            <person name="Boyd A."/>
            <person name="Carlson A."/>
            <person name="Copeland A."/>
            <person name="Coutinho P.M."/>
            <person name="de Vries R.P."/>
            <person name="Ferreira P."/>
            <person name="Findley K."/>
            <person name="Foster B."/>
            <person name="Gaskell J."/>
            <person name="Glotzer D."/>
            <person name="Gorecki P."/>
            <person name="Heitman J."/>
            <person name="Hesse C."/>
            <person name="Hori C."/>
            <person name="Igarashi K."/>
            <person name="Jurgens J.A."/>
            <person name="Kallen N."/>
            <person name="Kersten P."/>
            <person name="Kohler A."/>
            <person name="Kuees U."/>
            <person name="Kumar T.K.A."/>
            <person name="Kuo A."/>
            <person name="LaButti K."/>
            <person name="Larrondo L.F."/>
            <person name="Lindquist E."/>
            <person name="Ling A."/>
            <person name="Lombard V."/>
            <person name="Lucas S."/>
            <person name="Lundell T."/>
            <person name="Martin R."/>
            <person name="McLaughlin D.J."/>
            <person name="Morgenstern I."/>
            <person name="Morin E."/>
            <person name="Murat C."/>
            <person name="Nagy L.G."/>
            <person name="Nolan M."/>
            <person name="Ohm R.A."/>
            <person name="Patyshakuliyeva A."/>
            <person name="Rokas A."/>
            <person name="Ruiz-Duenas F.J."/>
            <person name="Sabat G."/>
            <person name="Salamov A."/>
            <person name="Samejima M."/>
            <person name="Schmutz J."/>
            <person name="Slot J.C."/>
            <person name="St John F."/>
            <person name="Stenlid J."/>
            <person name="Sun H."/>
            <person name="Sun S."/>
            <person name="Syed K."/>
            <person name="Tsang A."/>
            <person name="Wiebenga A."/>
            <person name="Young D."/>
            <person name="Pisabarro A."/>
            <person name="Eastwood D.C."/>
            <person name="Martin F."/>
            <person name="Cullen D."/>
            <person name="Grigoriev I.V."/>
            <person name="Hibbett D.S."/>
        </authorList>
    </citation>
    <scope>NUCLEOTIDE SEQUENCE</scope>
    <source>
        <strain evidence="3">FP-58527</strain>
    </source>
</reference>
<organism evidence="2 3">
    <name type="scientific">Fomitopsis schrenkii</name>
    <name type="common">Brown rot fungus</name>
    <dbReference type="NCBI Taxonomy" id="2126942"/>
    <lineage>
        <taxon>Eukaryota</taxon>
        <taxon>Fungi</taxon>
        <taxon>Dikarya</taxon>
        <taxon>Basidiomycota</taxon>
        <taxon>Agaricomycotina</taxon>
        <taxon>Agaricomycetes</taxon>
        <taxon>Polyporales</taxon>
        <taxon>Fomitopsis</taxon>
    </lineage>
</organism>
<evidence type="ECO:0000313" key="3">
    <source>
        <dbReference type="Proteomes" id="UP000015241"/>
    </source>
</evidence>
<protein>
    <submittedName>
        <fullName evidence="2">Uncharacterized protein</fullName>
    </submittedName>
</protein>
<evidence type="ECO:0000256" key="1">
    <source>
        <dbReference type="SAM" id="MobiDB-lite"/>
    </source>
</evidence>
<name>S8EKM1_FOMSC</name>
<dbReference type="Proteomes" id="UP000015241">
    <property type="component" value="Unassembled WGS sequence"/>
</dbReference>
<proteinExistence type="predicted"/>
<dbReference type="EMBL" id="KE504126">
    <property type="protein sequence ID" value="EPT04708.1"/>
    <property type="molecule type" value="Genomic_DNA"/>
</dbReference>
<accession>S8EKM1</accession>
<feature type="compositionally biased region" description="Low complexity" evidence="1">
    <location>
        <begin position="124"/>
        <end position="150"/>
    </location>
</feature>
<feature type="compositionally biased region" description="Basic and acidic residues" evidence="1">
    <location>
        <begin position="151"/>
        <end position="164"/>
    </location>
</feature>
<dbReference type="HOGENOM" id="CLU_1294428_0_0_1"/>